<sequence length="420" mass="48117">MSCCCCISKRRSQQMPEPLAEPNVFDLTWRNYLLPSQFFPSCCGSSRRQPIRLEDDDDELFLGPDYYRDYLDTRDWETDPYNDYSTDTHRQQQQQHPPPPFLLPPHQQQAFADIVTRNPFGKSHVSKKKKKSKKNKHVRDVDFLADQEEDAEFLGDEQIAHLAYNRYSKGDMDQYGEEAYLDGHGGPIVQEMQTPPQHKEYYAARSMPTAYLVHTEEDDNDYIDDYQQQQRPKNNEASASSSSNDQVVVVKAAQNLLSDRLEDLTDKLVYIKNNIMDINNLTPEEMRRLEDDDEVDKTTLRTLNKKQDTSSPVVSSSSDKDMDSVASEALDEYESHHIHRNEDEERRRSGASQFNFPFAAGGSDSPPFGSDHHPFSYFTNNHHRASYHDDDDDDNTPGLSIRGVLNFGKNWLGGGGGDSP</sequence>
<dbReference type="GeneID" id="83207758"/>
<feature type="compositionally biased region" description="Basic and acidic residues" evidence="1">
    <location>
        <begin position="333"/>
        <end position="348"/>
    </location>
</feature>
<keyword evidence="3" id="KW-1185">Reference proteome</keyword>
<evidence type="ECO:0000313" key="3">
    <source>
        <dbReference type="Proteomes" id="UP001234581"/>
    </source>
</evidence>
<dbReference type="EMBL" id="JARTCD010000001">
    <property type="protein sequence ID" value="KAJ8664058.1"/>
    <property type="molecule type" value="Genomic_DNA"/>
</dbReference>
<gene>
    <name evidence="2" type="ORF">O0I10_000336</name>
</gene>
<feature type="region of interest" description="Disordered" evidence="1">
    <location>
        <begin position="78"/>
        <end position="105"/>
    </location>
</feature>
<evidence type="ECO:0000313" key="2">
    <source>
        <dbReference type="EMBL" id="KAJ8664058.1"/>
    </source>
</evidence>
<organism evidence="2 3">
    <name type="scientific">Lichtheimia ornata</name>
    <dbReference type="NCBI Taxonomy" id="688661"/>
    <lineage>
        <taxon>Eukaryota</taxon>
        <taxon>Fungi</taxon>
        <taxon>Fungi incertae sedis</taxon>
        <taxon>Mucoromycota</taxon>
        <taxon>Mucoromycotina</taxon>
        <taxon>Mucoromycetes</taxon>
        <taxon>Mucorales</taxon>
        <taxon>Lichtheimiaceae</taxon>
        <taxon>Lichtheimia</taxon>
    </lineage>
</organism>
<proteinExistence type="predicted"/>
<dbReference type="Proteomes" id="UP001234581">
    <property type="component" value="Unassembled WGS sequence"/>
</dbReference>
<comment type="caution">
    <text evidence="2">The sequence shown here is derived from an EMBL/GenBank/DDBJ whole genome shotgun (WGS) entry which is preliminary data.</text>
</comment>
<feature type="region of interest" description="Disordered" evidence="1">
    <location>
        <begin position="301"/>
        <end position="400"/>
    </location>
</feature>
<name>A0AAD7Y568_9FUNG</name>
<evidence type="ECO:0000256" key="1">
    <source>
        <dbReference type="SAM" id="MobiDB-lite"/>
    </source>
</evidence>
<reference evidence="2 3" key="1">
    <citation type="submission" date="2023-03" db="EMBL/GenBank/DDBJ databases">
        <title>Genome sequence of Lichtheimia ornata CBS 291.66.</title>
        <authorList>
            <person name="Mohabir J.T."/>
            <person name="Shea T.P."/>
            <person name="Kurbessoian T."/>
            <person name="Berby B."/>
            <person name="Fontaine J."/>
            <person name="Livny J."/>
            <person name="Gnirke A."/>
            <person name="Stajich J.E."/>
            <person name="Cuomo C.A."/>
        </authorList>
    </citation>
    <scope>NUCLEOTIDE SEQUENCE [LARGE SCALE GENOMIC DNA]</scope>
    <source>
        <strain evidence="2">CBS 291.66</strain>
    </source>
</reference>
<dbReference type="AlphaFoldDB" id="A0AAD7Y568"/>
<accession>A0AAD7Y568</accession>
<dbReference type="RefSeq" id="XP_058348970.1">
    <property type="nucleotide sequence ID" value="XM_058480447.1"/>
</dbReference>
<protein>
    <submittedName>
        <fullName evidence="2">Uncharacterized protein</fullName>
    </submittedName>
</protein>